<keyword evidence="3" id="KW-0687">Ribonucleoprotein</keyword>
<reference evidence="7 8" key="1">
    <citation type="journal article" date="2017" name="G3 (Bethesda)">
        <title>First Draft Genome Sequence of the Pathogenic Fungus Lomentospora prolificans (Formerly Scedosporium prolificans).</title>
        <authorList>
            <person name="Luo R."/>
            <person name="Zimin A."/>
            <person name="Workman R."/>
            <person name="Fan Y."/>
            <person name="Pertea G."/>
            <person name="Grossman N."/>
            <person name="Wear M.P."/>
            <person name="Jia B."/>
            <person name="Miller H."/>
            <person name="Casadevall A."/>
            <person name="Timp W."/>
            <person name="Zhang S.X."/>
            <person name="Salzberg S.L."/>
        </authorList>
    </citation>
    <scope>NUCLEOTIDE SEQUENCE [LARGE SCALE GENOMIC DNA]</scope>
    <source>
        <strain evidence="7 8">JHH-5317</strain>
    </source>
</reference>
<dbReference type="InParanoid" id="A0A2N3NAM0"/>
<keyword evidence="5" id="KW-1133">Transmembrane helix</keyword>
<feature type="signal peptide" evidence="6">
    <location>
        <begin position="1"/>
        <end position="18"/>
    </location>
</feature>
<evidence type="ECO:0000256" key="3">
    <source>
        <dbReference type="ARBA" id="ARBA00023274"/>
    </source>
</evidence>
<evidence type="ECO:0000313" key="7">
    <source>
        <dbReference type="EMBL" id="PKS09480.1"/>
    </source>
</evidence>
<dbReference type="STRING" id="41688.A0A2N3NAM0"/>
<dbReference type="GO" id="GO:0003735">
    <property type="term" value="F:structural constituent of ribosome"/>
    <property type="evidence" value="ECO:0007669"/>
    <property type="project" value="InterPro"/>
</dbReference>
<dbReference type="EMBL" id="NLAX01000010">
    <property type="protein sequence ID" value="PKS09480.1"/>
    <property type="molecule type" value="Genomic_DNA"/>
</dbReference>
<comment type="similarity">
    <text evidence="1">Belongs to the eukaryotic ribosomal protein eS30 family.</text>
</comment>
<dbReference type="Pfam" id="PF04758">
    <property type="entry name" value="Ribosomal_S30"/>
    <property type="match status" value="1"/>
</dbReference>
<dbReference type="PANTHER" id="PTHR12650">
    <property type="entry name" value="40S RIBOSOMAL PROTEIN S30/UBIQUITIN-LIKE PROTEIN FUBI"/>
    <property type="match status" value="1"/>
</dbReference>
<dbReference type="VEuPathDB" id="FungiDB:jhhlp_004097"/>
<evidence type="ECO:0000313" key="8">
    <source>
        <dbReference type="Proteomes" id="UP000233524"/>
    </source>
</evidence>
<evidence type="ECO:0000256" key="1">
    <source>
        <dbReference type="ARBA" id="ARBA00008450"/>
    </source>
</evidence>
<dbReference type="PANTHER" id="PTHR12650:SF15">
    <property type="entry name" value="RIBOSOMAL PROTEIN S30, ISOFORM A"/>
    <property type="match status" value="1"/>
</dbReference>
<sequence>MKAYITLAVLAQTWLAAADQQVEPREPFFGGGGGGGRGGHGHGPFGWGGSGCAKDCVSSYWETAAPTPAAFCDSGSGLQNCVSSACAGAGDEYGSYAERSSSLCSKYHSCSSTGTYTYTYQTPDSDWPFDHGPQGTRTWPTGEVVVTGCPWDGDGWGFPFWGGLGGDGFWENMGDGWNCETRTTTVQQAGATGEVYAIEQAVKDDTTTARTISLAAATGGSSGDTSSASMARIKVMGVILGVALGVVGLIKVHGSLARAGKVKSQTPKVEPQEKKKTPKGRARKRLLYTRRFVNVTLTGGKRKMNPAPSA</sequence>
<keyword evidence="5" id="KW-0472">Membrane</keyword>
<keyword evidence="5" id="KW-0812">Transmembrane</keyword>
<dbReference type="AlphaFoldDB" id="A0A2N3NAM0"/>
<feature type="transmembrane region" description="Helical" evidence="5">
    <location>
        <begin position="235"/>
        <end position="254"/>
    </location>
</feature>
<name>A0A2N3NAM0_9PEZI</name>
<evidence type="ECO:0000256" key="6">
    <source>
        <dbReference type="SAM" id="SignalP"/>
    </source>
</evidence>
<dbReference type="GO" id="GO:0006412">
    <property type="term" value="P:translation"/>
    <property type="evidence" value="ECO:0007669"/>
    <property type="project" value="InterPro"/>
</dbReference>
<evidence type="ECO:0000256" key="5">
    <source>
        <dbReference type="SAM" id="Phobius"/>
    </source>
</evidence>
<protein>
    <recommendedName>
        <fullName evidence="9">40S ribosomal protein S30</fullName>
    </recommendedName>
</protein>
<evidence type="ECO:0008006" key="9">
    <source>
        <dbReference type="Google" id="ProtNLM"/>
    </source>
</evidence>
<feature type="region of interest" description="Disordered" evidence="4">
    <location>
        <begin position="260"/>
        <end position="283"/>
    </location>
</feature>
<keyword evidence="2" id="KW-0689">Ribosomal protein</keyword>
<evidence type="ECO:0000256" key="4">
    <source>
        <dbReference type="SAM" id="MobiDB-lite"/>
    </source>
</evidence>
<feature type="chain" id="PRO_5014716693" description="40S ribosomal protein S30" evidence="6">
    <location>
        <begin position="19"/>
        <end position="310"/>
    </location>
</feature>
<gene>
    <name evidence="7" type="ORF">jhhlp_004097</name>
</gene>
<dbReference type="OrthoDB" id="199599at2759"/>
<dbReference type="InterPro" id="IPR006846">
    <property type="entry name" value="Ribosomal_eS30"/>
</dbReference>
<dbReference type="Proteomes" id="UP000233524">
    <property type="component" value="Unassembled WGS sequence"/>
</dbReference>
<comment type="caution">
    <text evidence="7">The sequence shown here is derived from an EMBL/GenBank/DDBJ whole genome shotgun (WGS) entry which is preliminary data.</text>
</comment>
<dbReference type="GO" id="GO:0022627">
    <property type="term" value="C:cytosolic small ribosomal subunit"/>
    <property type="evidence" value="ECO:0007669"/>
    <property type="project" value="TreeGrafter"/>
</dbReference>
<organism evidence="7 8">
    <name type="scientific">Lomentospora prolificans</name>
    <dbReference type="NCBI Taxonomy" id="41688"/>
    <lineage>
        <taxon>Eukaryota</taxon>
        <taxon>Fungi</taxon>
        <taxon>Dikarya</taxon>
        <taxon>Ascomycota</taxon>
        <taxon>Pezizomycotina</taxon>
        <taxon>Sordariomycetes</taxon>
        <taxon>Hypocreomycetidae</taxon>
        <taxon>Microascales</taxon>
        <taxon>Microascaceae</taxon>
        <taxon>Lomentospora</taxon>
    </lineage>
</organism>
<keyword evidence="8" id="KW-1185">Reference proteome</keyword>
<proteinExistence type="inferred from homology"/>
<keyword evidence="6" id="KW-0732">Signal</keyword>
<accession>A0A2N3NAM0</accession>
<evidence type="ECO:0000256" key="2">
    <source>
        <dbReference type="ARBA" id="ARBA00022980"/>
    </source>
</evidence>